<feature type="compositionally biased region" description="Polar residues" evidence="5">
    <location>
        <begin position="152"/>
        <end position="163"/>
    </location>
</feature>
<keyword evidence="2" id="KW-0805">Transcription regulation</keyword>
<feature type="domain" description="Zn(2)-C6 fungal-type" evidence="6">
    <location>
        <begin position="18"/>
        <end position="50"/>
    </location>
</feature>
<protein>
    <recommendedName>
        <fullName evidence="6">Zn(2)-C6 fungal-type domain-containing protein</fullName>
    </recommendedName>
</protein>
<proteinExistence type="predicted"/>
<sequence>MTAPTSVKRRRVRKGTHSCWECRRRKVKCVFGGDDVTCINCNARGSECISQLSSDAPFPAPDGTLALSLGRLEEMMGRLVGGGGTTGPVDSGADSSACLLPSCLSGSAAPSQPLPSRPPVEPGLHPDISPAPDSDLAGRSAVRNAQDIAIGVSSTTHQDTANGGLSIPDSSRPSGSGPDPASTAFNPSRPPRHCQMSSELYALLPSPEVRSILAYESPIASTILGYFHTQADQQVGKPEPLSSLASASYPTPNSHPVILARRLLQYAICLLQLPPTFDRKRLNFFDGRSFCTLLTSWVGSACTVTANDDLIGYIEGVECLALQSMFIGDGGHLRKSWMTMRRAMNMAQLMGINRCNRPSLRSCASDSEPRFLPDPAVLWYHINSIDRYNSLILGLPIGSHDNSFADTATQSGDGPLERAGKSYAVVSGQISDRNNLISGSPEAFALTQAVDLDLERTSNALGDSWWSIPDIPAALKGPAAPLLEEIATIRLQVQHFTLLLLLHLPYLLRDRDVLRYEYNRTTCMRASREILERFIIFRQEYMVYVSGRHIDYSALVAAMTLLLGYLDPNARRDRESSLADRELVEKTLGQFRKLSKEKTDRLSSESAETISQMLPILAPDGSRGGESSNIQVTVPCLGRVKINPNTPVHLMPGIPGSQGPITSESSASQAFPAQSNGDFAFGPPISPVSNGNMPSSQIEWPVIGDTEGEYITWEGENSGEASWPEFSAEIEDWGFQGVATTYWSMLSQSMT</sequence>
<dbReference type="PROSITE" id="PS50048">
    <property type="entry name" value="ZN2_CY6_FUNGAL_2"/>
    <property type="match status" value="1"/>
</dbReference>
<feature type="compositionally biased region" description="Pro residues" evidence="5">
    <location>
        <begin position="112"/>
        <end position="121"/>
    </location>
</feature>
<dbReference type="InterPro" id="IPR001138">
    <property type="entry name" value="Zn2Cys6_DnaBD"/>
</dbReference>
<evidence type="ECO:0000256" key="2">
    <source>
        <dbReference type="ARBA" id="ARBA00023015"/>
    </source>
</evidence>
<dbReference type="CDD" id="cd00067">
    <property type="entry name" value="GAL4"/>
    <property type="match status" value="1"/>
</dbReference>
<keyword evidence="1" id="KW-0479">Metal-binding</keyword>
<name>A0AAE8SVC6_9PEZI</name>
<evidence type="ECO:0000256" key="4">
    <source>
        <dbReference type="ARBA" id="ARBA00023242"/>
    </source>
</evidence>
<dbReference type="PROSITE" id="PS00463">
    <property type="entry name" value="ZN2_CY6_FUNGAL_1"/>
    <property type="match status" value="1"/>
</dbReference>
<feature type="compositionally biased region" description="Polar residues" evidence="5">
    <location>
        <begin position="687"/>
        <end position="698"/>
    </location>
</feature>
<dbReference type="GO" id="GO:0006351">
    <property type="term" value="P:DNA-templated transcription"/>
    <property type="evidence" value="ECO:0007669"/>
    <property type="project" value="InterPro"/>
</dbReference>
<dbReference type="GO" id="GO:0008270">
    <property type="term" value="F:zinc ion binding"/>
    <property type="evidence" value="ECO:0007669"/>
    <property type="project" value="InterPro"/>
</dbReference>
<keyword evidence="4" id="KW-0539">Nucleus</keyword>
<accession>A0AAE8SVC6</accession>
<dbReference type="PANTHER" id="PTHR47840:SF1">
    <property type="entry name" value="ZN(II)2CYS6 TRANSCRIPTION FACTOR (EUROFUNG)"/>
    <property type="match status" value="1"/>
</dbReference>
<feature type="region of interest" description="Disordered" evidence="5">
    <location>
        <begin position="109"/>
        <end position="138"/>
    </location>
</feature>
<dbReference type="SMART" id="SM00906">
    <property type="entry name" value="Fungal_trans"/>
    <property type="match status" value="1"/>
</dbReference>
<evidence type="ECO:0000256" key="5">
    <source>
        <dbReference type="SAM" id="MobiDB-lite"/>
    </source>
</evidence>
<dbReference type="GO" id="GO:0000981">
    <property type="term" value="F:DNA-binding transcription factor activity, RNA polymerase II-specific"/>
    <property type="evidence" value="ECO:0007669"/>
    <property type="project" value="InterPro"/>
</dbReference>
<comment type="caution">
    <text evidence="7">The sequence shown here is derived from an EMBL/GenBank/DDBJ whole genome shotgun (WGS) entry which is preliminary data.</text>
</comment>
<dbReference type="Pfam" id="PF00172">
    <property type="entry name" value="Zn_clus"/>
    <property type="match status" value="1"/>
</dbReference>
<keyword evidence="3" id="KW-0804">Transcription</keyword>
<organism evidence="7 8">
    <name type="scientific">Cephalotrichum gorgonifer</name>
    <dbReference type="NCBI Taxonomy" id="2041049"/>
    <lineage>
        <taxon>Eukaryota</taxon>
        <taxon>Fungi</taxon>
        <taxon>Dikarya</taxon>
        <taxon>Ascomycota</taxon>
        <taxon>Pezizomycotina</taxon>
        <taxon>Sordariomycetes</taxon>
        <taxon>Hypocreomycetidae</taxon>
        <taxon>Microascales</taxon>
        <taxon>Microascaceae</taxon>
        <taxon>Cephalotrichum</taxon>
    </lineage>
</organism>
<evidence type="ECO:0000259" key="6">
    <source>
        <dbReference type="PROSITE" id="PS50048"/>
    </source>
</evidence>
<dbReference type="SUPFAM" id="SSF57701">
    <property type="entry name" value="Zn2/Cys6 DNA-binding domain"/>
    <property type="match status" value="1"/>
</dbReference>
<dbReference type="InterPro" id="IPR036864">
    <property type="entry name" value="Zn2-C6_fun-type_DNA-bd_sf"/>
</dbReference>
<gene>
    <name evidence="7" type="ORF">DNG_04565</name>
</gene>
<evidence type="ECO:0000313" key="8">
    <source>
        <dbReference type="Proteomes" id="UP001187682"/>
    </source>
</evidence>
<dbReference type="PANTHER" id="PTHR47840">
    <property type="entry name" value="ZN(II)2CYS6 TRANSCRIPTION FACTOR (EUROFUNG)-RELATED"/>
    <property type="match status" value="1"/>
</dbReference>
<dbReference type="EMBL" id="ONZQ02000005">
    <property type="protein sequence ID" value="SPO01892.1"/>
    <property type="molecule type" value="Genomic_DNA"/>
</dbReference>
<feature type="compositionally biased region" description="Low complexity" evidence="5">
    <location>
        <begin position="166"/>
        <end position="182"/>
    </location>
</feature>
<feature type="region of interest" description="Disordered" evidence="5">
    <location>
        <begin position="152"/>
        <end position="193"/>
    </location>
</feature>
<evidence type="ECO:0000256" key="3">
    <source>
        <dbReference type="ARBA" id="ARBA00023163"/>
    </source>
</evidence>
<dbReference type="AlphaFoldDB" id="A0AAE8SVC6"/>
<dbReference type="Gene3D" id="4.10.240.10">
    <property type="entry name" value="Zn(2)-C6 fungal-type DNA-binding domain"/>
    <property type="match status" value="1"/>
</dbReference>
<dbReference type="Proteomes" id="UP001187682">
    <property type="component" value="Unassembled WGS sequence"/>
</dbReference>
<dbReference type="CDD" id="cd12148">
    <property type="entry name" value="fungal_TF_MHR"/>
    <property type="match status" value="1"/>
</dbReference>
<dbReference type="GO" id="GO:0003677">
    <property type="term" value="F:DNA binding"/>
    <property type="evidence" value="ECO:0007669"/>
    <property type="project" value="InterPro"/>
</dbReference>
<evidence type="ECO:0000313" key="7">
    <source>
        <dbReference type="EMBL" id="SPO01892.1"/>
    </source>
</evidence>
<keyword evidence="8" id="KW-1185">Reference proteome</keyword>
<dbReference type="SMART" id="SM00066">
    <property type="entry name" value="GAL4"/>
    <property type="match status" value="1"/>
</dbReference>
<feature type="compositionally biased region" description="Polar residues" evidence="5">
    <location>
        <begin position="659"/>
        <end position="677"/>
    </location>
</feature>
<evidence type="ECO:0000256" key="1">
    <source>
        <dbReference type="ARBA" id="ARBA00022723"/>
    </source>
</evidence>
<feature type="region of interest" description="Disordered" evidence="5">
    <location>
        <begin position="659"/>
        <end position="698"/>
    </location>
</feature>
<dbReference type="InterPro" id="IPR007219">
    <property type="entry name" value="XnlR_reg_dom"/>
</dbReference>
<reference evidence="7" key="1">
    <citation type="submission" date="2018-03" db="EMBL/GenBank/DDBJ databases">
        <authorList>
            <person name="Guldener U."/>
        </authorList>
    </citation>
    <scope>NUCLEOTIDE SEQUENCE</scope>
</reference>